<dbReference type="PANTHER" id="PTHR33495:SF2">
    <property type="entry name" value="ANTI-SIGMA FACTOR ANTAGONIST TM_1081-RELATED"/>
    <property type="match status" value="1"/>
</dbReference>
<dbReference type="RefSeq" id="WP_070177433.1">
    <property type="nucleotide sequence ID" value="NZ_BMJR01000002.1"/>
</dbReference>
<dbReference type="PANTHER" id="PTHR33495">
    <property type="entry name" value="ANTI-SIGMA FACTOR ANTAGONIST TM_1081-RELATED-RELATED"/>
    <property type="match status" value="1"/>
</dbReference>
<dbReference type="OrthoDB" id="9796076at2"/>
<dbReference type="STRING" id="1856405.BFC17_01945"/>
<evidence type="ECO:0000256" key="2">
    <source>
        <dbReference type="RuleBase" id="RU003749"/>
    </source>
</evidence>
<gene>
    <name evidence="4" type="ORF">BFC17_01945</name>
</gene>
<name>A0A1E8FB95_9ALTE</name>
<comment type="caution">
    <text evidence="4">The sequence shown here is derived from an EMBL/GenBank/DDBJ whole genome shotgun (WGS) entry which is preliminary data.</text>
</comment>
<dbReference type="InterPro" id="IPR002645">
    <property type="entry name" value="STAS_dom"/>
</dbReference>
<dbReference type="CDD" id="cd07043">
    <property type="entry name" value="STAS_anti-anti-sigma_factors"/>
    <property type="match status" value="1"/>
</dbReference>
<keyword evidence="5" id="KW-1185">Reference proteome</keyword>
<dbReference type="GO" id="GO:0043856">
    <property type="term" value="F:anti-sigma factor antagonist activity"/>
    <property type="evidence" value="ECO:0007669"/>
    <property type="project" value="InterPro"/>
</dbReference>
<dbReference type="EMBL" id="MJIC01000015">
    <property type="protein sequence ID" value="OFI33056.1"/>
    <property type="molecule type" value="Genomic_DNA"/>
</dbReference>
<dbReference type="Gene3D" id="3.30.750.24">
    <property type="entry name" value="STAS domain"/>
    <property type="match status" value="1"/>
</dbReference>
<evidence type="ECO:0000313" key="4">
    <source>
        <dbReference type="EMBL" id="OFI33056.1"/>
    </source>
</evidence>
<proteinExistence type="inferred from homology"/>
<dbReference type="InterPro" id="IPR036513">
    <property type="entry name" value="STAS_dom_sf"/>
</dbReference>
<dbReference type="InterPro" id="IPR003658">
    <property type="entry name" value="Anti-sigma_ant"/>
</dbReference>
<evidence type="ECO:0000313" key="5">
    <source>
        <dbReference type="Proteomes" id="UP000176037"/>
    </source>
</evidence>
<dbReference type="Proteomes" id="UP000176037">
    <property type="component" value="Unassembled WGS sequence"/>
</dbReference>
<dbReference type="PROSITE" id="PS50801">
    <property type="entry name" value="STAS"/>
    <property type="match status" value="1"/>
</dbReference>
<protein>
    <recommendedName>
        <fullName evidence="2">Anti-sigma factor antagonist</fullName>
    </recommendedName>
</protein>
<accession>A0A1E8FB95</accession>
<dbReference type="AlphaFoldDB" id="A0A1E8FB95"/>
<dbReference type="Pfam" id="PF01740">
    <property type="entry name" value="STAS"/>
    <property type="match status" value="1"/>
</dbReference>
<comment type="similarity">
    <text evidence="1 2">Belongs to the anti-sigma-factor antagonist family.</text>
</comment>
<evidence type="ECO:0000256" key="1">
    <source>
        <dbReference type="ARBA" id="ARBA00009013"/>
    </source>
</evidence>
<feature type="domain" description="STAS" evidence="3">
    <location>
        <begin position="1"/>
        <end position="110"/>
    </location>
</feature>
<dbReference type="SUPFAM" id="SSF52091">
    <property type="entry name" value="SpoIIaa-like"/>
    <property type="match status" value="1"/>
</dbReference>
<reference evidence="4 5" key="1">
    <citation type="submission" date="2016-09" db="EMBL/GenBank/DDBJ databases">
        <title>Alteromonas lipolytica, a new species isolated from sea water.</title>
        <authorList>
            <person name="Wu Y.-H."/>
            <person name="Cheng H."/>
            <person name="Xu X.-W."/>
        </authorList>
    </citation>
    <scope>NUCLEOTIDE SEQUENCE [LARGE SCALE GENOMIC DNA]</scope>
    <source>
        <strain evidence="4 5">JW12</strain>
    </source>
</reference>
<evidence type="ECO:0000259" key="3">
    <source>
        <dbReference type="PROSITE" id="PS50801"/>
    </source>
</evidence>
<organism evidence="4 5">
    <name type="scientific">Alteromonas lipolytica</name>
    <dbReference type="NCBI Taxonomy" id="1856405"/>
    <lineage>
        <taxon>Bacteria</taxon>
        <taxon>Pseudomonadati</taxon>
        <taxon>Pseudomonadota</taxon>
        <taxon>Gammaproteobacteria</taxon>
        <taxon>Alteromonadales</taxon>
        <taxon>Alteromonadaceae</taxon>
        <taxon>Alteromonas/Salinimonas group</taxon>
        <taxon>Alteromonas</taxon>
    </lineage>
</organism>
<sequence length="111" mass="12107">MNISQVVIDDTVVLRLTGKLDGSAVETLSNQVKEAIWSRHSAILINLQGVEFVDSTGLGLLVFLFRQAKEQNTDFAICGLSAQALMVFEITRMTRIFVVHPNESAALSVSA</sequence>
<dbReference type="NCBIfam" id="TIGR00377">
    <property type="entry name" value="ant_ant_sig"/>
    <property type="match status" value="1"/>
</dbReference>